<feature type="region of interest" description="Disordered" evidence="1">
    <location>
        <begin position="178"/>
        <end position="208"/>
    </location>
</feature>
<gene>
    <name evidence="2" type="ORF">TRFO_25440</name>
</gene>
<evidence type="ECO:0000313" key="3">
    <source>
        <dbReference type="Proteomes" id="UP000179807"/>
    </source>
</evidence>
<comment type="caution">
    <text evidence="2">The sequence shown here is derived from an EMBL/GenBank/DDBJ whole genome shotgun (WGS) entry which is preliminary data.</text>
</comment>
<reference evidence="2" key="1">
    <citation type="submission" date="2016-10" db="EMBL/GenBank/DDBJ databases">
        <authorList>
            <person name="Benchimol M."/>
            <person name="Almeida L.G."/>
            <person name="Vasconcelos A.T."/>
            <person name="Perreira-Neves A."/>
            <person name="Rosa I.A."/>
            <person name="Tasca T."/>
            <person name="Bogo M.R."/>
            <person name="de Souza W."/>
        </authorList>
    </citation>
    <scope>NUCLEOTIDE SEQUENCE [LARGE SCALE GENOMIC DNA]</scope>
    <source>
        <strain evidence="2">K</strain>
    </source>
</reference>
<sequence length="208" mass="23621">MTQTLNQLTNQVDLLIKEGNKSVSEIYNELVRPFCRNGGDFNEFVTPLEILQQFPAGIVKIRRYFLQILLLFDIYSIENCPDPLSNPKIDQILFLFRSIAPLAIAISNEILPAMFEELNAVHGEKYSGTIYQIMNSLGLIEKDPGFVEQENVQRRVHYEDGKAVKTGLEIQPNKTLLNNHPIFQGESGSNRKKPKHGPDSQAKPLFHV</sequence>
<dbReference type="Proteomes" id="UP000179807">
    <property type="component" value="Unassembled WGS sequence"/>
</dbReference>
<accession>A0A1J4K5V9</accession>
<proteinExistence type="predicted"/>
<dbReference type="EMBL" id="MLAK01000723">
    <property type="protein sequence ID" value="OHT06547.1"/>
    <property type="molecule type" value="Genomic_DNA"/>
</dbReference>
<keyword evidence="3" id="KW-1185">Reference proteome</keyword>
<dbReference type="RefSeq" id="XP_068359683.1">
    <property type="nucleotide sequence ID" value="XM_068504354.1"/>
</dbReference>
<organism evidence="2 3">
    <name type="scientific">Tritrichomonas foetus</name>
    <dbReference type="NCBI Taxonomy" id="1144522"/>
    <lineage>
        <taxon>Eukaryota</taxon>
        <taxon>Metamonada</taxon>
        <taxon>Parabasalia</taxon>
        <taxon>Tritrichomonadida</taxon>
        <taxon>Tritrichomonadidae</taxon>
        <taxon>Tritrichomonas</taxon>
    </lineage>
</organism>
<protein>
    <submittedName>
        <fullName evidence="2">Uncharacterized protein</fullName>
    </submittedName>
</protein>
<dbReference type="VEuPathDB" id="TrichDB:TRFO_25440"/>
<dbReference type="GeneID" id="94839058"/>
<dbReference type="AlphaFoldDB" id="A0A1J4K5V9"/>
<evidence type="ECO:0000313" key="2">
    <source>
        <dbReference type="EMBL" id="OHT06547.1"/>
    </source>
</evidence>
<evidence type="ECO:0000256" key="1">
    <source>
        <dbReference type="SAM" id="MobiDB-lite"/>
    </source>
</evidence>
<name>A0A1J4K5V9_9EUKA</name>